<dbReference type="GO" id="GO:0007411">
    <property type="term" value="P:axon guidance"/>
    <property type="evidence" value="ECO:0007669"/>
    <property type="project" value="TreeGrafter"/>
</dbReference>
<dbReference type="EMBL" id="UYSG01002019">
    <property type="protein sequence ID" value="VDL55725.1"/>
    <property type="molecule type" value="Genomic_DNA"/>
</dbReference>
<feature type="domain" description="Ig-like" evidence="2">
    <location>
        <begin position="232"/>
        <end position="323"/>
    </location>
</feature>
<name>A0A0R3SIN5_HYMDI</name>
<dbReference type="PANTHER" id="PTHR10075:SF100">
    <property type="entry name" value="FASCICLIN-2"/>
    <property type="match status" value="1"/>
</dbReference>
<dbReference type="PROSITE" id="PS50835">
    <property type="entry name" value="IG_LIKE"/>
    <property type="match status" value="3"/>
</dbReference>
<evidence type="ECO:0000259" key="2">
    <source>
        <dbReference type="PROSITE" id="PS50835"/>
    </source>
</evidence>
<dbReference type="GO" id="GO:0030424">
    <property type="term" value="C:axon"/>
    <property type="evidence" value="ECO:0007669"/>
    <property type="project" value="TreeGrafter"/>
</dbReference>
<dbReference type="Gene3D" id="2.60.40.10">
    <property type="entry name" value="Immunoglobulins"/>
    <property type="match status" value="3"/>
</dbReference>
<feature type="domain" description="Ig-like" evidence="2">
    <location>
        <begin position="111"/>
        <end position="209"/>
    </location>
</feature>
<reference evidence="3 4" key="2">
    <citation type="submission" date="2018-11" db="EMBL/GenBank/DDBJ databases">
        <authorList>
            <consortium name="Pathogen Informatics"/>
        </authorList>
    </citation>
    <scope>NUCLEOTIDE SEQUENCE [LARGE SCALE GENOMIC DNA]</scope>
</reference>
<accession>A0A0R3SIN5</accession>
<dbReference type="Proteomes" id="UP000274504">
    <property type="component" value="Unassembled WGS sequence"/>
</dbReference>
<dbReference type="SMART" id="SM00409">
    <property type="entry name" value="IG"/>
    <property type="match status" value="2"/>
</dbReference>
<dbReference type="InterPro" id="IPR003599">
    <property type="entry name" value="Ig_sub"/>
</dbReference>
<organism evidence="5">
    <name type="scientific">Hymenolepis diminuta</name>
    <name type="common">Rat tapeworm</name>
    <dbReference type="NCBI Taxonomy" id="6216"/>
    <lineage>
        <taxon>Eukaryota</taxon>
        <taxon>Metazoa</taxon>
        <taxon>Spiralia</taxon>
        <taxon>Lophotrochozoa</taxon>
        <taxon>Platyhelminthes</taxon>
        <taxon>Cestoda</taxon>
        <taxon>Eucestoda</taxon>
        <taxon>Cyclophyllidea</taxon>
        <taxon>Hymenolepididae</taxon>
        <taxon>Hymenolepis</taxon>
    </lineage>
</organism>
<dbReference type="GO" id="GO:0070593">
    <property type="term" value="P:dendrite self-avoidance"/>
    <property type="evidence" value="ECO:0007669"/>
    <property type="project" value="TreeGrafter"/>
</dbReference>
<gene>
    <name evidence="3" type="ORF">HDID_LOCUS4798</name>
</gene>
<proteinExistence type="predicted"/>
<dbReference type="GO" id="GO:0007156">
    <property type="term" value="P:homophilic cell adhesion via plasma membrane adhesion molecules"/>
    <property type="evidence" value="ECO:0007669"/>
    <property type="project" value="TreeGrafter"/>
</dbReference>
<dbReference type="SUPFAM" id="SSF48726">
    <property type="entry name" value="Immunoglobulin"/>
    <property type="match status" value="2"/>
</dbReference>
<dbReference type="InterPro" id="IPR013783">
    <property type="entry name" value="Ig-like_fold"/>
</dbReference>
<keyword evidence="1" id="KW-0393">Immunoglobulin domain</keyword>
<dbReference type="InterPro" id="IPR007110">
    <property type="entry name" value="Ig-like_dom"/>
</dbReference>
<sequence>PQNIYRIPPSFIALPPREIIHSQGRPFKVPCAASGHPQPRLEWYLNGERLIVSRTGLSGSSRWSSEGRYDIDESKQSVLWDLTDLFASGRFQSGWLYCVAVNPVGRAISPPVWSKFAQIDESKPCETRTFTLRDQPFLRLNCTIPESTPPATVRWMYRQPKGFMGFIHENRTFAMDDEGNLLIATAGLPRSTTLYLFCSASNSILRTMRTDCDNVIQVKRGLTQGLQSFSGPFIMARSPSKQIRLLNETVELRCIISPFSGTEIQWVWQSSKFDTSLEWKNGRWSTKYNDVLPNDFKVEVKNEGTLLSIERLGFEHAGVYTCQSVSKSGHLLKPILATFELIVEFMEK</sequence>
<dbReference type="PANTHER" id="PTHR10075">
    <property type="entry name" value="BASIGIN RELATED"/>
    <property type="match status" value="1"/>
</dbReference>
<evidence type="ECO:0000313" key="5">
    <source>
        <dbReference type="WBParaSite" id="HDID_0000480001-mRNA-1"/>
    </source>
</evidence>
<dbReference type="WBParaSite" id="HDID_0000480001-mRNA-1">
    <property type="protein sequence ID" value="HDID_0000480001-mRNA-1"/>
    <property type="gene ID" value="HDID_0000480001"/>
</dbReference>
<dbReference type="GO" id="GO:0098632">
    <property type="term" value="F:cell-cell adhesion mediator activity"/>
    <property type="evidence" value="ECO:0007669"/>
    <property type="project" value="TreeGrafter"/>
</dbReference>
<dbReference type="STRING" id="6216.A0A0R3SIN5"/>
<dbReference type="AlphaFoldDB" id="A0A0R3SIN5"/>
<feature type="domain" description="Ig-like" evidence="2">
    <location>
        <begin position="9"/>
        <end position="109"/>
    </location>
</feature>
<dbReference type="InterPro" id="IPR003598">
    <property type="entry name" value="Ig_sub2"/>
</dbReference>
<evidence type="ECO:0000313" key="3">
    <source>
        <dbReference type="EMBL" id="VDL55725.1"/>
    </source>
</evidence>
<dbReference type="OrthoDB" id="6089342at2759"/>
<dbReference type="GO" id="GO:0005886">
    <property type="term" value="C:plasma membrane"/>
    <property type="evidence" value="ECO:0007669"/>
    <property type="project" value="TreeGrafter"/>
</dbReference>
<protein>
    <submittedName>
        <fullName evidence="5">Ig-like domain-containing protein</fullName>
    </submittedName>
</protein>
<dbReference type="InterPro" id="IPR036179">
    <property type="entry name" value="Ig-like_dom_sf"/>
</dbReference>
<evidence type="ECO:0000256" key="1">
    <source>
        <dbReference type="ARBA" id="ARBA00023319"/>
    </source>
</evidence>
<evidence type="ECO:0000313" key="4">
    <source>
        <dbReference type="Proteomes" id="UP000274504"/>
    </source>
</evidence>
<reference evidence="5" key="1">
    <citation type="submission" date="2017-02" db="UniProtKB">
        <authorList>
            <consortium name="WormBaseParasite"/>
        </authorList>
    </citation>
    <scope>IDENTIFICATION</scope>
</reference>
<dbReference type="SMART" id="SM00408">
    <property type="entry name" value="IGc2"/>
    <property type="match status" value="2"/>
</dbReference>